<dbReference type="InParanoid" id="A0A1X2HAE5"/>
<dbReference type="InterPro" id="IPR023214">
    <property type="entry name" value="HAD_sf"/>
</dbReference>
<dbReference type="SUPFAM" id="SSF81665">
    <property type="entry name" value="Calcium ATPase, transmembrane domain M"/>
    <property type="match status" value="1"/>
</dbReference>
<feature type="transmembrane region" description="Helical" evidence="15">
    <location>
        <begin position="898"/>
        <end position="915"/>
    </location>
</feature>
<comment type="caution">
    <text evidence="15">Lacks conserved residue(s) required for the propagation of feature annotation.</text>
</comment>
<dbReference type="Pfam" id="PF08282">
    <property type="entry name" value="Hydrolase_3"/>
    <property type="match status" value="1"/>
</dbReference>
<keyword evidence="21" id="KW-1185">Reference proteome</keyword>
<keyword evidence="9" id="KW-0460">Magnesium</keyword>
<keyword evidence="8 15" id="KW-0067">ATP-binding</keyword>
<dbReference type="GO" id="GO:0005524">
    <property type="term" value="F:ATP binding"/>
    <property type="evidence" value="ECO:0007669"/>
    <property type="project" value="UniProtKB-KW"/>
</dbReference>
<evidence type="ECO:0000256" key="11">
    <source>
        <dbReference type="ARBA" id="ARBA00022989"/>
    </source>
</evidence>
<dbReference type="Pfam" id="PF13246">
    <property type="entry name" value="Cation_ATPase"/>
    <property type="match status" value="1"/>
</dbReference>
<feature type="transmembrane region" description="Helical" evidence="15">
    <location>
        <begin position="968"/>
        <end position="991"/>
    </location>
</feature>
<dbReference type="Pfam" id="PF00690">
    <property type="entry name" value="Cation_ATPase_N"/>
    <property type="match status" value="1"/>
</dbReference>
<comment type="function">
    <text evidence="15">Catalyzes the hydrolysis of ATP coupled with the transport of calcium.</text>
</comment>
<keyword evidence="5" id="KW-0479">Metal-binding</keyword>
<dbReference type="InterPro" id="IPR008250">
    <property type="entry name" value="ATPase_P-typ_transduc_dom_A_sf"/>
</dbReference>
<dbReference type="OrthoDB" id="3352408at2759"/>
<dbReference type="InterPro" id="IPR036412">
    <property type="entry name" value="HAD-like_sf"/>
</dbReference>
<evidence type="ECO:0000256" key="14">
    <source>
        <dbReference type="ARBA" id="ARBA00048694"/>
    </source>
</evidence>
<dbReference type="InterPro" id="IPR004014">
    <property type="entry name" value="ATPase_P-typ_cation-transptr_N"/>
</dbReference>
<evidence type="ECO:0000259" key="17">
    <source>
        <dbReference type="Pfam" id="PF00122"/>
    </source>
</evidence>
<keyword evidence="4 15" id="KW-0812">Transmembrane</keyword>
<dbReference type="STRING" id="13706.A0A1X2HAE5"/>
<feature type="transmembrane region" description="Helical" evidence="15">
    <location>
        <begin position="203"/>
        <end position="223"/>
    </location>
</feature>
<feature type="compositionally biased region" description="Low complexity" evidence="16">
    <location>
        <begin position="22"/>
        <end position="31"/>
    </location>
</feature>
<dbReference type="Gene3D" id="1.20.1110.10">
    <property type="entry name" value="Calcium-transporting ATPase, transmembrane domain"/>
    <property type="match status" value="1"/>
</dbReference>
<evidence type="ECO:0000256" key="5">
    <source>
        <dbReference type="ARBA" id="ARBA00022723"/>
    </source>
</evidence>
<dbReference type="Gene3D" id="2.70.150.10">
    <property type="entry name" value="Calcium-transporting ATPase, cytoplasmic transduction domain A"/>
    <property type="match status" value="1"/>
</dbReference>
<evidence type="ECO:0000256" key="2">
    <source>
        <dbReference type="ARBA" id="ARBA00022448"/>
    </source>
</evidence>
<evidence type="ECO:0000256" key="15">
    <source>
        <dbReference type="RuleBase" id="RU361146"/>
    </source>
</evidence>
<comment type="caution">
    <text evidence="20">The sequence shown here is derived from an EMBL/GenBank/DDBJ whole genome shotgun (WGS) entry which is preliminary data.</text>
</comment>
<dbReference type="NCBIfam" id="TIGR01494">
    <property type="entry name" value="ATPase_P-type"/>
    <property type="match status" value="2"/>
</dbReference>
<evidence type="ECO:0000256" key="9">
    <source>
        <dbReference type="ARBA" id="ARBA00022842"/>
    </source>
</evidence>
<dbReference type="GO" id="GO:0046872">
    <property type="term" value="F:metal ion binding"/>
    <property type="evidence" value="ECO:0007669"/>
    <property type="project" value="UniProtKB-KW"/>
</dbReference>
<feature type="domain" description="P-type ATPase A" evidence="17">
    <location>
        <begin position="240"/>
        <end position="384"/>
    </location>
</feature>
<dbReference type="SFLD" id="SFLDF00027">
    <property type="entry name" value="p-type_atpase"/>
    <property type="match status" value="1"/>
</dbReference>
<dbReference type="InterPro" id="IPR023298">
    <property type="entry name" value="ATPase_P-typ_TM_dom_sf"/>
</dbReference>
<keyword evidence="10" id="KW-1278">Translocase</keyword>
<dbReference type="InterPro" id="IPR006408">
    <property type="entry name" value="P-type_ATPase_IIB"/>
</dbReference>
<dbReference type="SUPFAM" id="SSF81653">
    <property type="entry name" value="Calcium ATPase, transduction domain A"/>
    <property type="match status" value="1"/>
</dbReference>
<gene>
    <name evidence="20" type="ORF">BCR43DRAFT_565243</name>
</gene>
<dbReference type="Gene3D" id="3.40.1110.10">
    <property type="entry name" value="Calcium-transporting ATPase, cytoplasmic domain N"/>
    <property type="match status" value="1"/>
</dbReference>
<dbReference type="PROSITE" id="PS00154">
    <property type="entry name" value="ATPASE_E1_E2"/>
    <property type="match status" value="1"/>
</dbReference>
<evidence type="ECO:0000256" key="3">
    <source>
        <dbReference type="ARBA" id="ARBA00022568"/>
    </source>
</evidence>
<feature type="transmembrane region" description="Helical" evidence="15">
    <location>
        <begin position="1066"/>
        <end position="1086"/>
    </location>
</feature>
<dbReference type="SFLD" id="SFLDG00002">
    <property type="entry name" value="C1.7:_P-type_atpase_like"/>
    <property type="match status" value="1"/>
</dbReference>
<sequence>MEKHGMHPDDHDQPPPYADDASSQTQHSSSSVDMTFLEHADPENPFAFTAEQLVALMERRDVDFLKQTGGLHGLTRGLHSHPQHGLNTAHEAQTLPRVTLYDLADGRSQDKHLDEDEDEDDIVMDTPTPTTSTFSQRQAVFGSNVLPKVKVQSVLQLMWQALQDRTLILLTVAAIISLAVGIYEDLTTVEYDVNGNRIPGVKWVEGTAIILAVLIVVVVGSVNDYQKEQQFRKLNVKKEDRHVSAIRSGKNTAISVHDIQVGDLLRLEPGDIVPADGVFVHGQSLKCDESAATGESNAVSKATLDDCVALRWFGDQANSSAETLVCMSSNGTSKDYQLIESALNQRKTDAAIDPFLISGSRVLQGTCVYIVTAVGVRSMHGKTLMALRTQEQSTPLQEKLDVLAGNIAKCGVSAAGLLLVILLIRCVINYTTPSATSSVVFPLTPADVISQITRILITAVTVVVVAVPEGLPLAVTLALAYATQRMLKDNNLVRVLSACETMGNATTVCSDKTGTLTQNKMAVVAGTLGSSFRFSKDTSQPDLIDLHHLARKLPTPVLHLLQQAIAVNTTAFESIAANGEPALLGSKTETALIQFSQQWLHAETFESLRTRYPAERVYPFTSATKAMATIVRLEVGGRTVYRMHVKGASEMLVCRATALVSMHAPQYNEKASDVETRAMTEKNRMRMRKIIQSYATRCLRTLALAYKDFDELPDSHDLEPLLLQGGLTLVGIMGIEDPLRPNARKAVQACQRAGVCVRMVTGDNMLTAKSIARQCGMYTTGDHALDGPSYRRLTTAERHALLPSLKILARSTPDDKRLLVEDLRQCGEIVAVTGDGTNDGPALTAADVGFAMGIAGTEVAKEASHIILMDDNFGSIVKAISWGRCVNDSVKKFLQFQLTVNITAVVLTLVSAMVSDDQTSVLTAVQLLWVNLIMDTFGALALATDPPSPDMLDRRPEPRTAPLISSRMWKMIIGQAVYQILVILALLYTNVLGMPDTTLQTMVFTTFVFCQIFNEINCRRIDANYNVFAGLMRNGFFVAIFVVSVLGQVLIVQYGGAAFQTNPLDATHWAVSLFIGVLSIPIGALIRMIPDDLFSPSGLALQQRPWLTADTKSFV</sequence>
<keyword evidence="6 15" id="KW-0547">Nucleotide-binding</keyword>
<feature type="domain" description="Cation-transporting P-type ATPase C-terminal" evidence="18">
    <location>
        <begin position="920"/>
        <end position="1089"/>
    </location>
</feature>
<dbReference type="NCBIfam" id="TIGR01517">
    <property type="entry name" value="ATPase-IIB_Ca"/>
    <property type="match status" value="1"/>
</dbReference>
<dbReference type="AlphaFoldDB" id="A0A1X2HAE5"/>
<dbReference type="GO" id="GO:0005388">
    <property type="term" value="F:P-type calcium transporter activity"/>
    <property type="evidence" value="ECO:0007669"/>
    <property type="project" value="UniProtKB-EC"/>
</dbReference>
<dbReference type="InterPro" id="IPR001757">
    <property type="entry name" value="P_typ_ATPase"/>
</dbReference>
<dbReference type="PANTHER" id="PTHR24093">
    <property type="entry name" value="CATION TRANSPORTING ATPASE"/>
    <property type="match status" value="1"/>
</dbReference>
<feature type="transmembrane region" description="Helical" evidence="15">
    <location>
        <begin position="412"/>
        <end position="432"/>
    </location>
</feature>
<dbReference type="InterPro" id="IPR023299">
    <property type="entry name" value="ATPase_P-typ_cyto_dom_N"/>
</dbReference>
<evidence type="ECO:0000256" key="8">
    <source>
        <dbReference type="ARBA" id="ARBA00022840"/>
    </source>
</evidence>
<accession>A0A1X2HAE5</accession>
<keyword evidence="11 15" id="KW-1133">Transmembrane helix</keyword>
<dbReference type="InterPro" id="IPR006068">
    <property type="entry name" value="ATPase_P-typ_cation-transptr_C"/>
</dbReference>
<feature type="transmembrane region" description="Helical" evidence="15">
    <location>
        <begin position="927"/>
        <end position="947"/>
    </location>
</feature>
<comment type="subcellular location">
    <subcellularLocation>
        <location evidence="1">Endomembrane system</location>
        <topology evidence="1">Multi-pass membrane protein</topology>
    </subcellularLocation>
    <subcellularLocation>
        <location evidence="15">Membrane</location>
        <topology evidence="15">Multi-pass membrane protein</topology>
    </subcellularLocation>
</comment>
<comment type="similarity">
    <text evidence="15">Belongs to the cation transport ATPase (P-type) (TC 3.A.3) family.</text>
</comment>
<keyword evidence="13 15" id="KW-0472">Membrane</keyword>
<dbReference type="Pfam" id="PF00689">
    <property type="entry name" value="Cation_ATPase_C"/>
    <property type="match status" value="1"/>
</dbReference>
<dbReference type="GO" id="GO:0012505">
    <property type="term" value="C:endomembrane system"/>
    <property type="evidence" value="ECO:0007669"/>
    <property type="project" value="UniProtKB-SubCell"/>
</dbReference>
<dbReference type="GO" id="GO:0006874">
    <property type="term" value="P:intracellular calcium ion homeostasis"/>
    <property type="evidence" value="ECO:0007669"/>
    <property type="project" value="TreeGrafter"/>
</dbReference>
<dbReference type="Gene3D" id="3.40.50.1000">
    <property type="entry name" value="HAD superfamily/HAD-like"/>
    <property type="match status" value="1"/>
</dbReference>
<feature type="transmembrane region" description="Helical" evidence="15">
    <location>
        <begin position="452"/>
        <end position="482"/>
    </location>
</feature>
<evidence type="ECO:0000313" key="21">
    <source>
        <dbReference type="Proteomes" id="UP000242180"/>
    </source>
</evidence>
<dbReference type="Proteomes" id="UP000242180">
    <property type="component" value="Unassembled WGS sequence"/>
</dbReference>
<dbReference type="EMBL" id="MCGN01000007">
    <property type="protein sequence ID" value="ORY95060.1"/>
    <property type="molecule type" value="Genomic_DNA"/>
</dbReference>
<feature type="transmembrane region" description="Helical" evidence="15">
    <location>
        <begin position="166"/>
        <end position="183"/>
    </location>
</feature>
<comment type="catalytic activity">
    <reaction evidence="14 15">
        <text>Ca(2+)(in) + ATP + H2O = Ca(2+)(out) + ADP + phosphate + H(+)</text>
        <dbReference type="Rhea" id="RHEA:18105"/>
        <dbReference type="ChEBI" id="CHEBI:15377"/>
        <dbReference type="ChEBI" id="CHEBI:15378"/>
        <dbReference type="ChEBI" id="CHEBI:29108"/>
        <dbReference type="ChEBI" id="CHEBI:30616"/>
        <dbReference type="ChEBI" id="CHEBI:43474"/>
        <dbReference type="ChEBI" id="CHEBI:456216"/>
        <dbReference type="EC" id="7.2.2.10"/>
    </reaction>
</comment>
<feature type="domain" description="Cation-transporting P-type ATPase N-terminal" evidence="19">
    <location>
        <begin position="130"/>
        <end position="177"/>
    </location>
</feature>
<evidence type="ECO:0000256" key="7">
    <source>
        <dbReference type="ARBA" id="ARBA00022837"/>
    </source>
</evidence>
<dbReference type="EC" id="7.2.2.10" evidence="15"/>
<dbReference type="SUPFAM" id="SSF56784">
    <property type="entry name" value="HAD-like"/>
    <property type="match status" value="1"/>
</dbReference>
<dbReference type="GO" id="GO:0005886">
    <property type="term" value="C:plasma membrane"/>
    <property type="evidence" value="ECO:0007669"/>
    <property type="project" value="TreeGrafter"/>
</dbReference>
<evidence type="ECO:0000259" key="19">
    <source>
        <dbReference type="Pfam" id="PF00690"/>
    </source>
</evidence>
<dbReference type="InterPro" id="IPR059000">
    <property type="entry name" value="ATPase_P-type_domA"/>
</dbReference>
<evidence type="ECO:0000256" key="6">
    <source>
        <dbReference type="ARBA" id="ARBA00022741"/>
    </source>
</evidence>
<reference evidence="20 21" key="1">
    <citation type="submission" date="2016-07" db="EMBL/GenBank/DDBJ databases">
        <title>Pervasive Adenine N6-methylation of Active Genes in Fungi.</title>
        <authorList>
            <consortium name="DOE Joint Genome Institute"/>
            <person name="Mondo S.J."/>
            <person name="Dannebaum R.O."/>
            <person name="Kuo R.C."/>
            <person name="Labutti K."/>
            <person name="Haridas S."/>
            <person name="Kuo A."/>
            <person name="Salamov A."/>
            <person name="Ahrendt S.R."/>
            <person name="Lipzen A."/>
            <person name="Sullivan W."/>
            <person name="Andreopoulos W.B."/>
            <person name="Clum A."/>
            <person name="Lindquist E."/>
            <person name="Daum C."/>
            <person name="Ramamoorthy G.K."/>
            <person name="Gryganskyi A."/>
            <person name="Culley D."/>
            <person name="Magnuson J.K."/>
            <person name="James T.Y."/>
            <person name="O'Malley M.A."/>
            <person name="Stajich J.E."/>
            <person name="Spatafora J.W."/>
            <person name="Visel A."/>
            <person name="Grigoriev I.V."/>
        </authorList>
    </citation>
    <scope>NUCLEOTIDE SEQUENCE [LARGE SCALE GENOMIC DNA]</scope>
    <source>
        <strain evidence="20 21">NRRL 2496</strain>
    </source>
</reference>
<dbReference type="FunFam" id="3.40.50.1000:FF:000193">
    <property type="entry name" value="Plasma membrane calcium-transporting ATPase 2"/>
    <property type="match status" value="1"/>
</dbReference>
<organism evidence="20 21">
    <name type="scientific">Syncephalastrum racemosum</name>
    <name type="common">Filamentous fungus</name>
    <dbReference type="NCBI Taxonomy" id="13706"/>
    <lineage>
        <taxon>Eukaryota</taxon>
        <taxon>Fungi</taxon>
        <taxon>Fungi incertae sedis</taxon>
        <taxon>Mucoromycota</taxon>
        <taxon>Mucoromycotina</taxon>
        <taxon>Mucoromycetes</taxon>
        <taxon>Mucorales</taxon>
        <taxon>Syncephalastraceae</taxon>
        <taxon>Syncephalastrum</taxon>
    </lineage>
</organism>
<evidence type="ECO:0000256" key="16">
    <source>
        <dbReference type="SAM" id="MobiDB-lite"/>
    </source>
</evidence>
<evidence type="ECO:0000259" key="18">
    <source>
        <dbReference type="Pfam" id="PF00689"/>
    </source>
</evidence>
<protein>
    <recommendedName>
        <fullName evidence="15">Calcium-transporting ATPase</fullName>
        <ecNumber evidence="15">7.2.2.10</ecNumber>
    </recommendedName>
</protein>
<keyword evidence="3 15" id="KW-0109">Calcium transport</keyword>
<name>A0A1X2HAE5_SYNRA</name>
<dbReference type="OMA" id="MINVHDI"/>
<dbReference type="SUPFAM" id="SSF81660">
    <property type="entry name" value="Metal cation-transporting ATPase, ATP-binding domain N"/>
    <property type="match status" value="1"/>
</dbReference>
<dbReference type="FunCoup" id="A0A1X2HAE5">
    <property type="interactions" value="441"/>
</dbReference>
<dbReference type="PRINTS" id="PR00120">
    <property type="entry name" value="HATPASE"/>
</dbReference>
<evidence type="ECO:0000313" key="20">
    <source>
        <dbReference type="EMBL" id="ORY95060.1"/>
    </source>
</evidence>
<evidence type="ECO:0000256" key="4">
    <source>
        <dbReference type="ARBA" id="ARBA00022692"/>
    </source>
</evidence>
<evidence type="ECO:0000256" key="13">
    <source>
        <dbReference type="ARBA" id="ARBA00023136"/>
    </source>
</evidence>
<evidence type="ECO:0000256" key="10">
    <source>
        <dbReference type="ARBA" id="ARBA00022967"/>
    </source>
</evidence>
<dbReference type="InterPro" id="IPR044492">
    <property type="entry name" value="P_typ_ATPase_HD_dom"/>
</dbReference>
<feature type="region of interest" description="Disordered" evidence="16">
    <location>
        <begin position="1"/>
        <end position="32"/>
    </location>
</feature>
<evidence type="ECO:0000256" key="12">
    <source>
        <dbReference type="ARBA" id="ARBA00023065"/>
    </source>
</evidence>
<keyword evidence="2 15" id="KW-0813">Transport</keyword>
<feature type="compositionally biased region" description="Basic and acidic residues" evidence="16">
    <location>
        <begin position="1"/>
        <end position="13"/>
    </location>
</feature>
<keyword evidence="7 15" id="KW-0106">Calcium</keyword>
<dbReference type="InterPro" id="IPR018303">
    <property type="entry name" value="ATPase_P-typ_P_site"/>
</dbReference>
<keyword evidence="12 15" id="KW-0406">Ion transport</keyword>
<evidence type="ECO:0000256" key="1">
    <source>
        <dbReference type="ARBA" id="ARBA00004127"/>
    </source>
</evidence>
<dbReference type="GO" id="GO:0016887">
    <property type="term" value="F:ATP hydrolysis activity"/>
    <property type="evidence" value="ECO:0007669"/>
    <property type="project" value="InterPro"/>
</dbReference>
<proteinExistence type="inferred from homology"/>
<dbReference type="SFLD" id="SFLDS00003">
    <property type="entry name" value="Haloacid_Dehalogenase"/>
    <property type="match status" value="1"/>
</dbReference>
<dbReference type="Pfam" id="PF00122">
    <property type="entry name" value="E1-E2_ATPase"/>
    <property type="match status" value="1"/>
</dbReference>
<dbReference type="PRINTS" id="PR00119">
    <property type="entry name" value="CATATPASE"/>
</dbReference>
<dbReference type="PANTHER" id="PTHR24093:SF369">
    <property type="entry name" value="CALCIUM-TRANSPORTING ATPASE"/>
    <property type="match status" value="1"/>
</dbReference>
<feature type="transmembrane region" description="Helical" evidence="15">
    <location>
        <begin position="1035"/>
        <end position="1054"/>
    </location>
</feature>
<dbReference type="FunFam" id="1.20.1110.10:FF:000039">
    <property type="entry name" value="Calcium-transporting ATPase"/>
    <property type="match status" value="1"/>
</dbReference>